<gene>
    <name evidence="4" type="primary">Acey_s0323.g2501</name>
    <name evidence="4" type="ORF">Y032_0323g2501</name>
</gene>
<evidence type="ECO:0000313" key="4">
    <source>
        <dbReference type="EMBL" id="EYB84099.1"/>
    </source>
</evidence>
<feature type="compositionally biased region" description="Polar residues" evidence="2">
    <location>
        <begin position="151"/>
        <end position="163"/>
    </location>
</feature>
<feature type="coiled-coil region" evidence="1">
    <location>
        <begin position="187"/>
        <end position="214"/>
    </location>
</feature>
<keyword evidence="5" id="KW-1185">Reference proteome</keyword>
<sequence length="380" mass="42705">MLKKDSERRHTLAQFMSDYSEQIIDTWMHGIIASMDSAEVVVTMHMLETLLDGMREFLLKKETKHIQDALDEIRCLLDYDTAKISQVNMAIFTFSDSIQPVLRRLDIKPHWMFALSNLIQSAVQTAISLLSPDVSAQLHVQDVASMATSVGQRTSVSRESGQSEIELVDSSRPPSREERREERKEYLNNIIDTNDKLREKLIAAQEELKQHLISGIAQTQSMRDMAAATATFMSALRGSPWRGTYPPMSNGLLPRNNTSASSPTHKNHKIVANHMMDGHLSRSCGNCSNFLLDLSKAVFVCTSSRGGSVVTMIITCAATERRVPRGCIHKLWLRSGDWRLFSQCDIVNSHRVLSILFPAKNDVIDRIRVVSATMRDTDSA</sequence>
<name>A0A016S1J9_9BILA</name>
<dbReference type="STRING" id="53326.A0A016S1J9"/>
<dbReference type="Pfam" id="PF20302">
    <property type="entry name" value="HisK-N-like"/>
    <property type="match status" value="1"/>
</dbReference>
<dbReference type="OrthoDB" id="5838640at2759"/>
<feature type="region of interest" description="Disordered" evidence="2">
    <location>
        <begin position="151"/>
        <end position="181"/>
    </location>
</feature>
<evidence type="ECO:0000256" key="1">
    <source>
        <dbReference type="SAM" id="Coils"/>
    </source>
</evidence>
<evidence type="ECO:0000313" key="5">
    <source>
        <dbReference type="Proteomes" id="UP000024635"/>
    </source>
</evidence>
<accession>A0A016S1J9</accession>
<proteinExistence type="predicted"/>
<feature type="domain" description="MAP3K HisK-N-like globin" evidence="3">
    <location>
        <begin position="1"/>
        <end position="133"/>
    </location>
</feature>
<dbReference type="AlphaFoldDB" id="A0A016S1J9"/>
<dbReference type="Proteomes" id="UP000024635">
    <property type="component" value="Unassembled WGS sequence"/>
</dbReference>
<dbReference type="InterPro" id="IPR046873">
    <property type="entry name" value="HisK-N-like"/>
</dbReference>
<evidence type="ECO:0000256" key="2">
    <source>
        <dbReference type="SAM" id="MobiDB-lite"/>
    </source>
</evidence>
<dbReference type="EMBL" id="JARK01001659">
    <property type="protein sequence ID" value="EYB84099.1"/>
    <property type="molecule type" value="Genomic_DNA"/>
</dbReference>
<protein>
    <recommendedName>
        <fullName evidence="3">MAP3K HisK-N-like globin domain-containing protein</fullName>
    </recommendedName>
</protein>
<evidence type="ECO:0000259" key="3">
    <source>
        <dbReference type="Pfam" id="PF20302"/>
    </source>
</evidence>
<organism evidence="4 5">
    <name type="scientific">Ancylostoma ceylanicum</name>
    <dbReference type="NCBI Taxonomy" id="53326"/>
    <lineage>
        <taxon>Eukaryota</taxon>
        <taxon>Metazoa</taxon>
        <taxon>Ecdysozoa</taxon>
        <taxon>Nematoda</taxon>
        <taxon>Chromadorea</taxon>
        <taxon>Rhabditida</taxon>
        <taxon>Rhabditina</taxon>
        <taxon>Rhabditomorpha</taxon>
        <taxon>Strongyloidea</taxon>
        <taxon>Ancylostomatidae</taxon>
        <taxon>Ancylostomatinae</taxon>
        <taxon>Ancylostoma</taxon>
    </lineage>
</organism>
<reference evidence="5" key="1">
    <citation type="journal article" date="2015" name="Nat. Genet.">
        <title>The genome and transcriptome of the zoonotic hookworm Ancylostoma ceylanicum identify infection-specific gene families.</title>
        <authorList>
            <person name="Schwarz E.M."/>
            <person name="Hu Y."/>
            <person name="Antoshechkin I."/>
            <person name="Miller M.M."/>
            <person name="Sternberg P.W."/>
            <person name="Aroian R.V."/>
        </authorList>
    </citation>
    <scope>NUCLEOTIDE SEQUENCE</scope>
    <source>
        <strain evidence="5">HY135</strain>
    </source>
</reference>
<keyword evidence="1" id="KW-0175">Coiled coil</keyword>
<comment type="caution">
    <text evidence="4">The sequence shown here is derived from an EMBL/GenBank/DDBJ whole genome shotgun (WGS) entry which is preliminary data.</text>
</comment>